<proteinExistence type="predicted"/>
<protein>
    <submittedName>
        <fullName evidence="1">Uncharacterized protein</fullName>
    </submittedName>
</protein>
<accession>A0ACD3R4B9</accession>
<evidence type="ECO:0000313" key="2">
    <source>
        <dbReference type="Proteomes" id="UP000793456"/>
    </source>
</evidence>
<sequence>MDDTEMEAMSLSGDSSLGEAVSGRGQSGSYEEEEMFYIPERRPSLDLGPAPMDTSHWYFVEQASPPALSYCSMTSEDSATNVENIESPSTSVQLNRADSFSSCYSLDSDDCEKRKPKVKSKEDTASEISDTPELMEDPNDSGHPSVTVEFTFKAICSTLDKLSRGEMKSFKMMLWRRYPQSFSFSPQSMDMVDLVDRLLECYSRKVCLQITITLLEALGKKKLVDYLENSCIRNEVRHDLVEILKKKYGEVAEFGEKRPFDDAFCKLLIPSTCDNGPIIEHEVLNIPKLDSNREEGKMLTTGDILSAKRMERSNMKLMLVTGAAGNQGKNVFDQHLKNKVKGILKFHKATELYKTALDRSMQHKDGRLDIFLRFLFGMTVKTNLELLRPFCSSTSKWPTAVEDAAAFLRKKITENQHPERNSNLQRCLEELGVGAAGAASR</sequence>
<keyword evidence="2" id="KW-1185">Reference proteome</keyword>
<dbReference type="EMBL" id="CM011683">
    <property type="protein sequence ID" value="TMS14192.1"/>
    <property type="molecule type" value="Genomic_DNA"/>
</dbReference>
<name>A0ACD3R4B9_LARCR</name>
<gene>
    <name evidence="1" type="ORF">E3U43_022672</name>
</gene>
<dbReference type="Proteomes" id="UP000793456">
    <property type="component" value="Chromosome X"/>
</dbReference>
<comment type="caution">
    <text evidence="1">The sequence shown here is derived from an EMBL/GenBank/DDBJ whole genome shotgun (WGS) entry which is preliminary data.</text>
</comment>
<evidence type="ECO:0000313" key="1">
    <source>
        <dbReference type="EMBL" id="TMS14192.1"/>
    </source>
</evidence>
<organism evidence="1 2">
    <name type="scientific">Larimichthys crocea</name>
    <name type="common">Large yellow croaker</name>
    <name type="synonym">Pseudosciaena crocea</name>
    <dbReference type="NCBI Taxonomy" id="215358"/>
    <lineage>
        <taxon>Eukaryota</taxon>
        <taxon>Metazoa</taxon>
        <taxon>Chordata</taxon>
        <taxon>Craniata</taxon>
        <taxon>Vertebrata</taxon>
        <taxon>Euteleostomi</taxon>
        <taxon>Actinopterygii</taxon>
        <taxon>Neopterygii</taxon>
        <taxon>Teleostei</taxon>
        <taxon>Neoteleostei</taxon>
        <taxon>Acanthomorphata</taxon>
        <taxon>Eupercaria</taxon>
        <taxon>Sciaenidae</taxon>
        <taxon>Larimichthys</taxon>
    </lineage>
</organism>
<reference evidence="1" key="1">
    <citation type="submission" date="2018-11" db="EMBL/GenBank/DDBJ databases">
        <title>The sequence and de novo assembly of Larimichthys crocea genome using PacBio and Hi-C technologies.</title>
        <authorList>
            <person name="Xu P."/>
            <person name="Chen B."/>
            <person name="Zhou Z."/>
            <person name="Ke Q."/>
            <person name="Wu Y."/>
            <person name="Bai H."/>
            <person name="Pu F."/>
        </authorList>
    </citation>
    <scope>NUCLEOTIDE SEQUENCE</scope>
    <source>
        <tissue evidence="1">Muscle</tissue>
    </source>
</reference>